<evidence type="ECO:0000256" key="2">
    <source>
        <dbReference type="ARBA" id="ARBA00022741"/>
    </source>
</evidence>
<dbReference type="InterPro" id="IPR001206">
    <property type="entry name" value="Diacylglycerol_kinase_cat_dom"/>
</dbReference>
<dbReference type="GO" id="GO:0016301">
    <property type="term" value="F:kinase activity"/>
    <property type="evidence" value="ECO:0007669"/>
    <property type="project" value="UniProtKB-KW"/>
</dbReference>
<sequence length="289" mass="31474">MKKNIILVVNPVAGGMDKSEIIEATSLFADQEGLNFVQYVTSGNDDIIKIKALYDKYKPERVIIAGGDGTIKFVAEALENEDVIFGIIPAGSANGLATDLNIPKKLEENLAIAFRNSFMEMDVILINGKVSLHLSDLGLNAELIKNYENSTIRGKLGYALQVFSTLAEKEEAFSATIVANDQIIERDAQMIVIANSKKYGTGVVINPEGSMNDGKFELVVLRNFDLSIFAQIITGNLPIESGDIEIISTDVANIKLHSPVSFQIDGEYFGKETELNVAISPNKFKVAIP</sequence>
<keyword evidence="3 6" id="KW-0418">Kinase</keyword>
<keyword evidence="7" id="KW-1185">Reference proteome</keyword>
<evidence type="ECO:0000256" key="4">
    <source>
        <dbReference type="ARBA" id="ARBA00022840"/>
    </source>
</evidence>
<dbReference type="InterPro" id="IPR016064">
    <property type="entry name" value="NAD/diacylglycerol_kinase_sf"/>
</dbReference>
<gene>
    <name evidence="6" type="ORF">E0F98_01075</name>
</gene>
<name>A0A4R5D400_9FLAO</name>
<dbReference type="GO" id="GO:0005886">
    <property type="term" value="C:plasma membrane"/>
    <property type="evidence" value="ECO:0007669"/>
    <property type="project" value="TreeGrafter"/>
</dbReference>
<keyword evidence="4" id="KW-0067">ATP-binding</keyword>
<accession>A0A4R5D400</accession>
<keyword evidence="1" id="KW-0808">Transferase</keyword>
<evidence type="ECO:0000256" key="1">
    <source>
        <dbReference type="ARBA" id="ARBA00022679"/>
    </source>
</evidence>
<dbReference type="PANTHER" id="PTHR12358:SF106">
    <property type="entry name" value="LIPID KINASE YEGS"/>
    <property type="match status" value="1"/>
</dbReference>
<protein>
    <submittedName>
        <fullName evidence="6">Diacylglycerol kinase</fullName>
    </submittedName>
</protein>
<dbReference type="PANTHER" id="PTHR12358">
    <property type="entry name" value="SPHINGOSINE KINASE"/>
    <property type="match status" value="1"/>
</dbReference>
<dbReference type="Pfam" id="PF00781">
    <property type="entry name" value="DAGK_cat"/>
    <property type="match status" value="1"/>
</dbReference>
<dbReference type="InterPro" id="IPR045540">
    <property type="entry name" value="YegS/DAGK_C"/>
</dbReference>
<dbReference type="InterPro" id="IPR017438">
    <property type="entry name" value="ATP-NAD_kinase_N"/>
</dbReference>
<dbReference type="AlphaFoldDB" id="A0A4R5D400"/>
<dbReference type="SMART" id="SM00046">
    <property type="entry name" value="DAGKc"/>
    <property type="match status" value="1"/>
</dbReference>
<evidence type="ECO:0000256" key="3">
    <source>
        <dbReference type="ARBA" id="ARBA00022777"/>
    </source>
</evidence>
<comment type="caution">
    <text evidence="6">The sequence shown here is derived from an EMBL/GenBank/DDBJ whole genome shotgun (WGS) entry which is preliminary data.</text>
</comment>
<dbReference type="PROSITE" id="PS50146">
    <property type="entry name" value="DAGK"/>
    <property type="match status" value="1"/>
</dbReference>
<evidence type="ECO:0000259" key="5">
    <source>
        <dbReference type="PROSITE" id="PS50146"/>
    </source>
</evidence>
<organism evidence="6 7">
    <name type="scientific">Flavobacterium hiemivividum</name>
    <dbReference type="NCBI Taxonomy" id="2541734"/>
    <lineage>
        <taxon>Bacteria</taxon>
        <taxon>Pseudomonadati</taxon>
        <taxon>Bacteroidota</taxon>
        <taxon>Flavobacteriia</taxon>
        <taxon>Flavobacteriales</taxon>
        <taxon>Flavobacteriaceae</taxon>
        <taxon>Flavobacterium</taxon>
    </lineage>
</organism>
<dbReference type="Gene3D" id="3.40.50.10330">
    <property type="entry name" value="Probable inorganic polyphosphate/atp-NAD kinase, domain 1"/>
    <property type="match status" value="1"/>
</dbReference>
<dbReference type="GO" id="GO:0005524">
    <property type="term" value="F:ATP binding"/>
    <property type="evidence" value="ECO:0007669"/>
    <property type="project" value="UniProtKB-KW"/>
</dbReference>
<evidence type="ECO:0000313" key="6">
    <source>
        <dbReference type="EMBL" id="TDE06241.1"/>
    </source>
</evidence>
<dbReference type="Gene3D" id="2.60.200.40">
    <property type="match status" value="1"/>
</dbReference>
<dbReference type="Proteomes" id="UP000294597">
    <property type="component" value="Unassembled WGS sequence"/>
</dbReference>
<dbReference type="InterPro" id="IPR050187">
    <property type="entry name" value="Lipid_Phosphate_FormReg"/>
</dbReference>
<keyword evidence="2" id="KW-0547">Nucleotide-binding</keyword>
<dbReference type="Pfam" id="PF19279">
    <property type="entry name" value="YegS_C"/>
    <property type="match status" value="1"/>
</dbReference>
<reference evidence="6 7" key="1">
    <citation type="submission" date="2019-03" db="EMBL/GenBank/DDBJ databases">
        <title>Flavobacterium TSA-D2 sp. nov., isolated from arctic soil.</title>
        <authorList>
            <person name="Chaudhary D.K."/>
        </authorList>
    </citation>
    <scope>NUCLEOTIDE SEQUENCE [LARGE SCALE GENOMIC DNA]</scope>
    <source>
        <strain evidence="6 7">TSA-D2</strain>
    </source>
</reference>
<proteinExistence type="predicted"/>
<evidence type="ECO:0000313" key="7">
    <source>
        <dbReference type="Proteomes" id="UP000294597"/>
    </source>
</evidence>
<dbReference type="RefSeq" id="WP_132108364.1">
    <property type="nucleotide sequence ID" value="NZ_SMFO01000001.1"/>
</dbReference>
<dbReference type="EMBL" id="SMFO01000001">
    <property type="protein sequence ID" value="TDE06241.1"/>
    <property type="molecule type" value="Genomic_DNA"/>
</dbReference>
<dbReference type="SUPFAM" id="SSF111331">
    <property type="entry name" value="NAD kinase/diacylglycerol kinase-like"/>
    <property type="match status" value="1"/>
</dbReference>
<feature type="domain" description="DAGKc" evidence="5">
    <location>
        <begin position="1"/>
        <end position="130"/>
    </location>
</feature>